<dbReference type="GO" id="GO:0004674">
    <property type="term" value="F:protein serine/threonine kinase activity"/>
    <property type="evidence" value="ECO:0007669"/>
    <property type="project" value="UniProtKB-EC"/>
</dbReference>
<evidence type="ECO:0000259" key="6">
    <source>
        <dbReference type="PROSITE" id="PS50011"/>
    </source>
</evidence>
<dbReference type="Pfam" id="PF13672">
    <property type="entry name" value="PP2C_2"/>
    <property type="match status" value="1"/>
</dbReference>
<dbReference type="SUPFAM" id="SSF81606">
    <property type="entry name" value="PP2C-like"/>
    <property type="match status" value="1"/>
</dbReference>
<evidence type="ECO:0000313" key="8">
    <source>
        <dbReference type="EMBL" id="CUH79800.1"/>
    </source>
</evidence>
<keyword evidence="5" id="KW-0812">Transmembrane</keyword>
<feature type="domain" description="PPM-type phosphatase" evidence="7">
    <location>
        <begin position="14"/>
        <end position="240"/>
    </location>
</feature>
<keyword evidence="5" id="KW-1133">Transmembrane helix</keyword>
<dbReference type="CDD" id="cd14014">
    <property type="entry name" value="STKc_PknB_like"/>
    <property type="match status" value="1"/>
</dbReference>
<keyword evidence="2" id="KW-0547">Nucleotide-binding</keyword>
<dbReference type="SMART" id="SM00332">
    <property type="entry name" value="PP2Cc"/>
    <property type="match status" value="1"/>
</dbReference>
<accession>A0A0P1GWU9</accession>
<dbReference type="AlphaFoldDB" id="A0A0P1GWU9"/>
<dbReference type="InterPro" id="IPR001932">
    <property type="entry name" value="PPM-type_phosphatase-like_dom"/>
</dbReference>
<dbReference type="PROSITE" id="PS50011">
    <property type="entry name" value="PROTEIN_KINASE_DOM"/>
    <property type="match status" value="1"/>
</dbReference>
<dbReference type="Gene3D" id="1.10.510.10">
    <property type="entry name" value="Transferase(Phosphotransferase) domain 1"/>
    <property type="match status" value="1"/>
</dbReference>
<dbReference type="RefSeq" id="WP_058248131.1">
    <property type="nucleotide sequence ID" value="NZ_CYSE01000004.1"/>
</dbReference>
<gene>
    <name evidence="8" type="primary">stkP</name>
    <name evidence="8" type="ORF">TRN7648_02652</name>
</gene>
<dbReference type="PANTHER" id="PTHR43289">
    <property type="entry name" value="MITOGEN-ACTIVATED PROTEIN KINASE KINASE KINASE 20-RELATED"/>
    <property type="match status" value="1"/>
</dbReference>
<evidence type="ECO:0000313" key="9">
    <source>
        <dbReference type="Proteomes" id="UP000054935"/>
    </source>
</evidence>
<dbReference type="InterPro" id="IPR008266">
    <property type="entry name" value="Tyr_kinase_AS"/>
</dbReference>
<keyword evidence="4" id="KW-0067">ATP-binding</keyword>
<dbReference type="EC" id="2.7.11.1" evidence="8"/>
<dbReference type="Gene3D" id="3.30.200.20">
    <property type="entry name" value="Phosphorylase Kinase, domain 1"/>
    <property type="match status" value="1"/>
</dbReference>
<feature type="domain" description="Protein kinase" evidence="6">
    <location>
        <begin position="271"/>
        <end position="530"/>
    </location>
</feature>
<dbReference type="Proteomes" id="UP000054935">
    <property type="component" value="Unassembled WGS sequence"/>
</dbReference>
<dbReference type="InterPro" id="IPR036457">
    <property type="entry name" value="PPM-type-like_dom_sf"/>
</dbReference>
<name>A0A0P1GWU9_9RHOB</name>
<dbReference type="OrthoDB" id="9801841at2"/>
<keyword evidence="1 8" id="KW-0808">Transferase</keyword>
<dbReference type="SMART" id="SM00331">
    <property type="entry name" value="PP2C_SIG"/>
    <property type="match status" value="1"/>
</dbReference>
<dbReference type="PANTHER" id="PTHR43289:SF6">
    <property type="entry name" value="SERINE_THREONINE-PROTEIN KINASE NEKL-3"/>
    <property type="match status" value="1"/>
</dbReference>
<dbReference type="Gene3D" id="3.60.40.10">
    <property type="entry name" value="PPM-type phosphatase domain"/>
    <property type="match status" value="1"/>
</dbReference>
<evidence type="ECO:0000256" key="3">
    <source>
        <dbReference type="ARBA" id="ARBA00022777"/>
    </source>
</evidence>
<evidence type="ECO:0000256" key="4">
    <source>
        <dbReference type="ARBA" id="ARBA00022840"/>
    </source>
</evidence>
<keyword evidence="3 8" id="KW-0418">Kinase</keyword>
<dbReference type="CDD" id="cd00143">
    <property type="entry name" value="PP2Cc"/>
    <property type="match status" value="1"/>
</dbReference>
<dbReference type="EMBL" id="CYSE01000004">
    <property type="protein sequence ID" value="CUH79800.1"/>
    <property type="molecule type" value="Genomic_DNA"/>
</dbReference>
<dbReference type="GO" id="GO:0005524">
    <property type="term" value="F:ATP binding"/>
    <property type="evidence" value="ECO:0007669"/>
    <property type="project" value="UniProtKB-KW"/>
</dbReference>
<evidence type="ECO:0000256" key="5">
    <source>
        <dbReference type="SAM" id="Phobius"/>
    </source>
</evidence>
<dbReference type="PROSITE" id="PS00109">
    <property type="entry name" value="PROTEIN_KINASE_TYR"/>
    <property type="match status" value="1"/>
</dbReference>
<evidence type="ECO:0000256" key="1">
    <source>
        <dbReference type="ARBA" id="ARBA00022679"/>
    </source>
</evidence>
<evidence type="ECO:0000256" key="2">
    <source>
        <dbReference type="ARBA" id="ARBA00022741"/>
    </source>
</evidence>
<keyword evidence="9" id="KW-1185">Reference proteome</keyword>
<dbReference type="InterPro" id="IPR000719">
    <property type="entry name" value="Prot_kinase_dom"/>
</dbReference>
<organism evidence="8 9">
    <name type="scientific">Tropicibacter naphthalenivorans</name>
    <dbReference type="NCBI Taxonomy" id="441103"/>
    <lineage>
        <taxon>Bacteria</taxon>
        <taxon>Pseudomonadati</taxon>
        <taxon>Pseudomonadota</taxon>
        <taxon>Alphaproteobacteria</taxon>
        <taxon>Rhodobacterales</taxon>
        <taxon>Roseobacteraceae</taxon>
        <taxon>Tropicibacter</taxon>
    </lineage>
</organism>
<dbReference type="STRING" id="441103.TRN7648_02652"/>
<dbReference type="Pfam" id="PF00069">
    <property type="entry name" value="Pkinase"/>
    <property type="match status" value="1"/>
</dbReference>
<dbReference type="InterPro" id="IPR011009">
    <property type="entry name" value="Kinase-like_dom_sf"/>
</dbReference>
<proteinExistence type="predicted"/>
<keyword evidence="5" id="KW-0472">Membrane</keyword>
<dbReference type="PROSITE" id="PS51746">
    <property type="entry name" value="PPM_2"/>
    <property type="match status" value="1"/>
</dbReference>
<dbReference type="SUPFAM" id="SSF56112">
    <property type="entry name" value="Protein kinase-like (PK-like)"/>
    <property type="match status" value="1"/>
</dbReference>
<feature type="transmembrane region" description="Helical" evidence="5">
    <location>
        <begin position="549"/>
        <end position="569"/>
    </location>
</feature>
<sequence length="570" mass="61747">MPRDTGDQAQLTVSIGAYSAAGRKPLNQDFHGALIPGGEALTHKGIVLAVADGISSSATSREAAETSVKALLTDYYATSDAWTVRNAATQVIRATNAWLHGQNRSVTDINAGRVCTLSALILKGRTGHVLHVGDSRVARLTGDSLEPLTLDHRVTLSATESYLGRGMGIEPHLDVDYRKVDLRPGDVFLLTTDGVHDFIDTATVRAALLAPDLDAAAQQIAEHALAIGSDDNLTVQIVRIEALPDSGDALAELDSLPLPPLPNAGDMLDDYRIIRPIHASARSHVYLAAGPDGTQVALKIPASETAEDGTYLKRFMLEEWIARRVKSPHVVKVPPQRARTSLYIVSEYVQGVTLREWMADHPGAPLTEVRGIIDQIAMGLRALHRREMIHQDLRPENVMIDADGTAKIIDLGSVAVAGVEEAAPGLLGQMPGTYQYTAPEYLTGDAASWRSDQYALACIAYEMLTGRLPYGTRVAQITSRRDAARLTYTPAHDETNAVPLWVDAALKRALHPDPLRRYNALSEFQSDLHLPGAQALRPVPLMARSPLRFWQSLSAALALLCLFLILQLAT</sequence>
<reference evidence="8 9" key="1">
    <citation type="submission" date="2015-09" db="EMBL/GenBank/DDBJ databases">
        <authorList>
            <consortium name="Swine Surveillance"/>
        </authorList>
    </citation>
    <scope>NUCLEOTIDE SEQUENCE [LARGE SCALE GENOMIC DNA]</scope>
    <source>
        <strain evidence="8 9">CECT 7648</strain>
    </source>
</reference>
<evidence type="ECO:0000259" key="7">
    <source>
        <dbReference type="PROSITE" id="PS51746"/>
    </source>
</evidence>
<protein>
    <submittedName>
        <fullName evidence="8">Serine/threonine-protein kinase StkP</fullName>
        <ecNumber evidence="8">2.7.11.1</ecNumber>
    </submittedName>
</protein>